<gene>
    <name evidence="1" type="ORF">CkaCkLH20_07253</name>
</gene>
<evidence type="ECO:0000313" key="1">
    <source>
        <dbReference type="EMBL" id="KAF9875433.1"/>
    </source>
</evidence>
<comment type="caution">
    <text evidence="1">The sequence shown here is derived from an EMBL/GenBank/DDBJ whole genome shotgun (WGS) entry which is preliminary data.</text>
</comment>
<proteinExistence type="predicted"/>
<keyword evidence="2" id="KW-1185">Reference proteome</keyword>
<accession>A0A9P6I2U8</accession>
<sequence>MWQPPPMPKPASAPWGLIISEADFKRLKKGLEPESMDDKYQIKATEDSDSGAVTIHWVRAFHDEFWSLVIKKYDDDNSNTIYRIDTINWAQVHSTVPISEALAKKQVVVLSRCNLECDFEAAPAYDEPDFYDEPAEDNIVNGTK</sequence>
<reference evidence="1" key="1">
    <citation type="submission" date="2020-03" db="EMBL/GenBank/DDBJ databases">
        <authorList>
            <person name="He L."/>
        </authorList>
    </citation>
    <scope>NUCLEOTIDE SEQUENCE</scope>
    <source>
        <strain evidence="1">CkLH20</strain>
    </source>
</reference>
<dbReference type="GeneID" id="62163044"/>
<name>A0A9P6I2U8_9PEZI</name>
<dbReference type="AlphaFoldDB" id="A0A9P6I2U8"/>
<dbReference type="EMBL" id="JAATWM020000022">
    <property type="protein sequence ID" value="KAF9875433.1"/>
    <property type="molecule type" value="Genomic_DNA"/>
</dbReference>
<dbReference type="RefSeq" id="XP_038744894.1">
    <property type="nucleotide sequence ID" value="XM_038889970.1"/>
</dbReference>
<dbReference type="Proteomes" id="UP000781932">
    <property type="component" value="Unassembled WGS sequence"/>
</dbReference>
<evidence type="ECO:0000313" key="2">
    <source>
        <dbReference type="Proteomes" id="UP000781932"/>
    </source>
</evidence>
<dbReference type="OrthoDB" id="4521980at2759"/>
<reference evidence="1" key="2">
    <citation type="submission" date="2020-11" db="EMBL/GenBank/DDBJ databases">
        <title>Whole genome sequencing of Colletotrichum sp.</title>
        <authorList>
            <person name="Li H."/>
        </authorList>
    </citation>
    <scope>NUCLEOTIDE SEQUENCE</scope>
    <source>
        <strain evidence="1">CkLH20</strain>
    </source>
</reference>
<organism evidence="1 2">
    <name type="scientific">Colletotrichum karsti</name>
    <dbReference type="NCBI Taxonomy" id="1095194"/>
    <lineage>
        <taxon>Eukaryota</taxon>
        <taxon>Fungi</taxon>
        <taxon>Dikarya</taxon>
        <taxon>Ascomycota</taxon>
        <taxon>Pezizomycotina</taxon>
        <taxon>Sordariomycetes</taxon>
        <taxon>Hypocreomycetidae</taxon>
        <taxon>Glomerellales</taxon>
        <taxon>Glomerellaceae</taxon>
        <taxon>Colletotrichum</taxon>
        <taxon>Colletotrichum boninense species complex</taxon>
    </lineage>
</organism>
<protein>
    <submittedName>
        <fullName evidence="1">Uncharacterized protein</fullName>
    </submittedName>
</protein>